<evidence type="ECO:0000313" key="9">
    <source>
        <dbReference type="Proteomes" id="UP000663873"/>
    </source>
</evidence>
<dbReference type="EMBL" id="CAJOBO010004363">
    <property type="protein sequence ID" value="CAF4518960.1"/>
    <property type="molecule type" value="Genomic_DNA"/>
</dbReference>
<dbReference type="PANTHER" id="PTHR46579">
    <property type="entry name" value="F5/8 TYPE C DOMAIN-CONTAINING PROTEIN-RELATED"/>
    <property type="match status" value="1"/>
</dbReference>
<comment type="caution">
    <text evidence="3">The sequence shown here is derived from an EMBL/GenBank/DDBJ whole genome shotgun (WGS) entry which is preliminary data.</text>
</comment>
<dbReference type="EMBL" id="CAJOBP010005541">
    <property type="protein sequence ID" value="CAF4472123.1"/>
    <property type="molecule type" value="Genomic_DNA"/>
</dbReference>
<dbReference type="EMBL" id="CAJNYT010005540">
    <property type="protein sequence ID" value="CAF3754024.1"/>
    <property type="molecule type" value="Genomic_DNA"/>
</dbReference>
<keyword evidence="9" id="KW-1185">Reference proteome</keyword>
<evidence type="ECO:0000256" key="1">
    <source>
        <dbReference type="SAM" id="MobiDB-lite"/>
    </source>
</evidence>
<evidence type="ECO:0000313" key="2">
    <source>
        <dbReference type="EMBL" id="CAF3306980.1"/>
    </source>
</evidence>
<reference evidence="3" key="1">
    <citation type="submission" date="2021-02" db="EMBL/GenBank/DDBJ databases">
        <authorList>
            <person name="Nowell W R."/>
        </authorList>
    </citation>
    <scope>NUCLEOTIDE SEQUENCE</scope>
</reference>
<dbReference type="EMBL" id="CAJNYD010000921">
    <property type="protein sequence ID" value="CAF3306980.1"/>
    <property type="molecule type" value="Genomic_DNA"/>
</dbReference>
<dbReference type="Proteomes" id="UP000663851">
    <property type="component" value="Unassembled WGS sequence"/>
</dbReference>
<dbReference type="Proteomes" id="UP000663833">
    <property type="component" value="Unassembled WGS sequence"/>
</dbReference>
<evidence type="ECO:0000313" key="3">
    <source>
        <dbReference type="EMBL" id="CAF3339072.1"/>
    </source>
</evidence>
<feature type="compositionally biased region" description="Acidic residues" evidence="1">
    <location>
        <begin position="122"/>
        <end position="141"/>
    </location>
</feature>
<evidence type="ECO:0000313" key="7">
    <source>
        <dbReference type="EMBL" id="CAF4824104.1"/>
    </source>
</evidence>
<dbReference type="Proteomes" id="UP000663872">
    <property type="component" value="Unassembled WGS sequence"/>
</dbReference>
<dbReference type="EMBL" id="CAJNXB010003805">
    <property type="protein sequence ID" value="CAF3339072.1"/>
    <property type="molecule type" value="Genomic_DNA"/>
</dbReference>
<dbReference type="Proteomes" id="UP000663873">
    <property type="component" value="Unassembled WGS sequence"/>
</dbReference>
<evidence type="ECO:0000313" key="4">
    <source>
        <dbReference type="EMBL" id="CAF3754024.1"/>
    </source>
</evidence>
<name>A0A817VF30_9BILA</name>
<protein>
    <submittedName>
        <fullName evidence="3">Uncharacterized protein</fullName>
    </submittedName>
</protein>
<dbReference type="Proteomes" id="UP000663848">
    <property type="component" value="Unassembled WGS sequence"/>
</dbReference>
<accession>A0A817VF30</accession>
<dbReference type="AlphaFoldDB" id="A0A817VF30"/>
<evidence type="ECO:0000313" key="8">
    <source>
        <dbReference type="Proteomes" id="UP000663825"/>
    </source>
</evidence>
<sequence>MPKKINNLHGIYKRTNLSKLLKSGRNFRYRDSHRSSRINSLLNTSQQSPSTQNQSDPLISSQYLFMNIDEEEQDNTGEVAEQSSTKKIKLIHELQQVDENKLNESLIDADQIVNVEDGHDDNNEDDNDYVDDDVDGFEDDSDKNKDDNNDYVDNDVDRFEDNFDDDFDDELDRNVLKDEDSLVDQISVNAEYFEKTFSTRDIAVILCLIKRRHKCSNELIIDVISLLNKTVSNNSLIPKSIYDIRRLLNINSDQTKGSKNQVKTVTICQICETVQMSNKKCLNESCNVRENYLRLPYIYTWFSIRQQLEEILQREKNMISAPSSDTIMRSAILKNIIDGRLYKHVIRNESPDDTIKLFTLSLSTDGVQLASNSAKSLWLVTMTINEIDTKHRFFLNNLIICGVNSCYKKPTRKIMNLMIEPIVQQLEILEQGGVCEIAGKISMYKAFLLGSINDKPANSLLQNIPEPNAAFGCSKCELQGITVRSNTVLVAKTKQAKHITNNKKLTNCIRVFPTSFKCTSVRLRSSENYKKTLHELDTQRLKNPNLSNEQLYTLKKGYLGPCSLTRLRYFDHGQSFLSDTLHTVYGGAMKRLLRIFFENKFRTEEKSWTIQSNMEKINQRLQQYITPSSTVRLPRNINLYHRYKASEFRSILLVYYMIFKDILPERYYTHLKQLVFAMHIGENRQIPQDKLDEMHVLLQYHVNQFKILYGTRHMVNNIHSLIHLAETVRDYGPLQGYSTFNYESILGGITSTVNGTKNQEKEIYNNLQMLKESSYLATISQNSILYELMIKFLGIKYYVEKQKDNFLILKKRINETTNEITACHVDESENVPITLFNRCIYKNVQYDSYNINKKKDCAILYNDIENNKLQYALIDKFIQYKNADNSILFQVNDVINWHYDFLFIGTMKFECENVSIGELSKCTKLIHPSTVVEKVFSLVNANEVTVIRLPNLTESS</sequence>
<proteinExistence type="predicted"/>
<dbReference type="PANTHER" id="PTHR46579:SF1">
    <property type="entry name" value="F5_8 TYPE C DOMAIN-CONTAINING PROTEIN"/>
    <property type="match status" value="1"/>
</dbReference>
<dbReference type="Proteomes" id="UP000663825">
    <property type="component" value="Unassembled WGS sequence"/>
</dbReference>
<gene>
    <name evidence="4" type="ORF">GRG538_LOCUS31554</name>
    <name evidence="6" type="ORF">HFQ381_LOCUS28994</name>
    <name evidence="2" type="ORF">LUA448_LOCUS8621</name>
    <name evidence="7" type="ORF">QYT958_LOCUS25244</name>
    <name evidence="3" type="ORF">TIS948_LOCUS22189</name>
    <name evidence="5" type="ORF">UJA718_LOCUS24268</name>
</gene>
<dbReference type="EMBL" id="CAJOBR010005634">
    <property type="protein sequence ID" value="CAF4824104.1"/>
    <property type="molecule type" value="Genomic_DNA"/>
</dbReference>
<organism evidence="3 8">
    <name type="scientific">Rotaria socialis</name>
    <dbReference type="NCBI Taxonomy" id="392032"/>
    <lineage>
        <taxon>Eukaryota</taxon>
        <taxon>Metazoa</taxon>
        <taxon>Spiralia</taxon>
        <taxon>Gnathifera</taxon>
        <taxon>Rotifera</taxon>
        <taxon>Eurotatoria</taxon>
        <taxon>Bdelloidea</taxon>
        <taxon>Philodinida</taxon>
        <taxon>Philodinidae</taxon>
        <taxon>Rotaria</taxon>
    </lineage>
</organism>
<dbReference type="OrthoDB" id="8065906at2759"/>
<evidence type="ECO:0000313" key="5">
    <source>
        <dbReference type="EMBL" id="CAF4472123.1"/>
    </source>
</evidence>
<evidence type="ECO:0000313" key="6">
    <source>
        <dbReference type="EMBL" id="CAF4518960.1"/>
    </source>
</evidence>
<feature type="region of interest" description="Disordered" evidence="1">
    <location>
        <begin position="115"/>
        <end position="155"/>
    </location>
</feature>